<keyword evidence="6" id="KW-0067">ATP-binding</keyword>
<keyword evidence="7" id="KW-0133">Cell shape</keyword>
<comment type="pathway">
    <text evidence="2 7">Cell wall biogenesis; peptidoglycan biosynthesis.</text>
</comment>
<evidence type="ECO:0000256" key="7">
    <source>
        <dbReference type="RuleBase" id="RU003664"/>
    </source>
</evidence>
<dbReference type="SUPFAM" id="SSF53244">
    <property type="entry name" value="MurD-like peptide ligases, peptide-binding domain"/>
    <property type="match status" value="1"/>
</dbReference>
<feature type="domain" description="Mur ligase C-terminal" evidence="8">
    <location>
        <begin position="265"/>
        <end position="371"/>
    </location>
</feature>
<dbReference type="EMBL" id="JACGBB010000009">
    <property type="protein sequence ID" value="MBZ7987477.1"/>
    <property type="molecule type" value="Genomic_DNA"/>
</dbReference>
<keyword evidence="3" id="KW-0963">Cytoplasm</keyword>
<keyword evidence="7" id="KW-0131">Cell cycle</keyword>
<keyword evidence="5" id="KW-0547">Nucleotide-binding</keyword>
<dbReference type="Proteomes" id="UP000786183">
    <property type="component" value="Unassembled WGS sequence"/>
</dbReference>
<dbReference type="InterPro" id="IPR005762">
    <property type="entry name" value="MurD"/>
</dbReference>
<evidence type="ECO:0000259" key="8">
    <source>
        <dbReference type="Pfam" id="PF02875"/>
    </source>
</evidence>
<keyword evidence="7" id="KW-0132">Cell division</keyword>
<gene>
    <name evidence="10" type="ORF">AVCANL283_05100</name>
</gene>
<evidence type="ECO:0000256" key="4">
    <source>
        <dbReference type="ARBA" id="ARBA00022598"/>
    </source>
</evidence>
<evidence type="ECO:0000256" key="2">
    <source>
        <dbReference type="ARBA" id="ARBA00004752"/>
    </source>
</evidence>
<feature type="domain" description="Mur ligase central" evidence="9">
    <location>
        <begin position="92"/>
        <end position="212"/>
    </location>
</feature>
<dbReference type="InterPro" id="IPR004101">
    <property type="entry name" value="Mur_ligase_C"/>
</dbReference>
<evidence type="ECO:0000313" key="10">
    <source>
        <dbReference type="EMBL" id="MBZ7987477.1"/>
    </source>
</evidence>
<evidence type="ECO:0000256" key="5">
    <source>
        <dbReference type="ARBA" id="ARBA00022741"/>
    </source>
</evidence>
<dbReference type="RefSeq" id="WP_172233540.1">
    <property type="nucleotide sequence ID" value="NZ_CP035946.1"/>
</dbReference>
<reference evidence="10 11" key="1">
    <citation type="submission" date="2020-07" db="EMBL/GenBank/DDBJ databases">
        <title>Transfer of Campylobacter canadensis to the novel genus Avispirillum gen. nov., that also includes two novel species recovered from migratory waterfowl: Avispirillum anseris sp. nov. and Avispirillum brantae sp. nov.</title>
        <authorList>
            <person name="Miller W.G."/>
            <person name="Chapman M.H."/>
            <person name="Yee E."/>
            <person name="Inglis G.D."/>
        </authorList>
    </citation>
    <scope>NUCLEOTIDE SEQUENCE [LARGE SCALE GENOMIC DNA]</scope>
    <source>
        <strain evidence="10 11">L283</strain>
    </source>
</reference>
<dbReference type="Gene3D" id="3.90.190.20">
    <property type="entry name" value="Mur ligase, C-terminal domain"/>
    <property type="match status" value="1"/>
</dbReference>
<dbReference type="NCBIfam" id="TIGR01087">
    <property type="entry name" value="murD"/>
    <property type="match status" value="1"/>
</dbReference>
<dbReference type="Pfam" id="PF02875">
    <property type="entry name" value="Mur_ligase_C"/>
    <property type="match status" value="1"/>
</dbReference>
<comment type="caution">
    <text evidence="10">The sequence shown here is derived from an EMBL/GenBank/DDBJ whole genome shotgun (WGS) entry which is preliminary data.</text>
</comment>
<evidence type="ECO:0000313" key="11">
    <source>
        <dbReference type="Proteomes" id="UP000786183"/>
    </source>
</evidence>
<comment type="function">
    <text evidence="7">Cell wall formation. Catalyzes the addition of glutamate to the nucleotide precursor UDP-N-acetylmuramoyl-L-alanine (UMA).</text>
</comment>
<evidence type="ECO:0000256" key="1">
    <source>
        <dbReference type="ARBA" id="ARBA00004496"/>
    </source>
</evidence>
<sequence>MKSIFGYGIIAKAISSKIQAGTWNIYDDAFLKASKDEFNNNLLPSSMFEPLKSELEIISPAISPSNALAKKALHLTSEIDYFYDSLGLSIWVSGTNGKTTTTQMIAYLLNIQAGGNIGVALCNMDLKAKLIVLEMSSFALHYTKKARPEIYVLLPILDDHISWHGSFKEYEKAKLELIFRMNKTASCIVPKKYEEYLSKAQCKKYFYENELDIAKQFNIDINKIKHKAPFLLDALLALACERIITSKLSIEKLNSFVIDKHKCQEIYDKKNRLWVDDSKATNISAALACINSYKDKKIHLIAGGDEKGQDLREFFKYLAKDTKLYLIGKKDFSALAKECSFNAIRCNLKEAVNLIYKDLKEDEIAILSPACASLDEFSSYKQRGELFIQYMQENDNN</sequence>
<dbReference type="InterPro" id="IPR013221">
    <property type="entry name" value="Mur_ligase_cen"/>
</dbReference>
<dbReference type="Gene3D" id="3.40.1190.10">
    <property type="entry name" value="Mur-like, catalytic domain"/>
    <property type="match status" value="1"/>
</dbReference>
<proteinExistence type="predicted"/>
<organism evidence="10 11">
    <name type="scientific">Campylobacter canadensis</name>
    <dbReference type="NCBI Taxonomy" id="449520"/>
    <lineage>
        <taxon>Bacteria</taxon>
        <taxon>Pseudomonadati</taxon>
        <taxon>Campylobacterota</taxon>
        <taxon>Epsilonproteobacteria</taxon>
        <taxon>Campylobacterales</taxon>
        <taxon>Campylobacteraceae</taxon>
        <taxon>Campylobacter</taxon>
    </lineage>
</organism>
<name>A0ABS7WT69_9BACT</name>
<keyword evidence="4 10" id="KW-0436">Ligase</keyword>
<protein>
    <recommendedName>
        <fullName evidence="7">UDP-N-acetylmuramoylalanine--D-glutamate ligase</fullName>
        <ecNumber evidence="7">6.3.2.9</ecNumber>
    </recommendedName>
</protein>
<keyword evidence="7" id="KW-0573">Peptidoglycan synthesis</keyword>
<keyword evidence="7" id="KW-0961">Cell wall biogenesis/degradation</keyword>
<comment type="catalytic activity">
    <reaction evidence="7">
        <text>UDP-N-acetyl-alpha-D-muramoyl-L-alanine + D-glutamate + ATP = UDP-N-acetyl-alpha-D-muramoyl-L-alanyl-D-glutamate + ADP + phosphate + H(+)</text>
        <dbReference type="Rhea" id="RHEA:16429"/>
        <dbReference type="ChEBI" id="CHEBI:15378"/>
        <dbReference type="ChEBI" id="CHEBI:29986"/>
        <dbReference type="ChEBI" id="CHEBI:30616"/>
        <dbReference type="ChEBI" id="CHEBI:43474"/>
        <dbReference type="ChEBI" id="CHEBI:83898"/>
        <dbReference type="ChEBI" id="CHEBI:83900"/>
        <dbReference type="ChEBI" id="CHEBI:456216"/>
        <dbReference type="EC" id="6.3.2.9"/>
    </reaction>
</comment>
<dbReference type="PANTHER" id="PTHR43692:SF1">
    <property type="entry name" value="UDP-N-ACETYLMURAMOYLALANINE--D-GLUTAMATE LIGASE"/>
    <property type="match status" value="1"/>
</dbReference>
<accession>A0ABS7WT69</accession>
<dbReference type="EC" id="6.3.2.9" evidence="7"/>
<dbReference type="PANTHER" id="PTHR43692">
    <property type="entry name" value="UDP-N-ACETYLMURAMOYLALANINE--D-GLUTAMATE LIGASE"/>
    <property type="match status" value="1"/>
</dbReference>
<dbReference type="InterPro" id="IPR036615">
    <property type="entry name" value="Mur_ligase_C_dom_sf"/>
</dbReference>
<dbReference type="SUPFAM" id="SSF53623">
    <property type="entry name" value="MurD-like peptide ligases, catalytic domain"/>
    <property type="match status" value="1"/>
</dbReference>
<comment type="subcellular location">
    <subcellularLocation>
        <location evidence="1 7">Cytoplasm</location>
    </subcellularLocation>
</comment>
<evidence type="ECO:0000259" key="9">
    <source>
        <dbReference type="Pfam" id="PF08245"/>
    </source>
</evidence>
<dbReference type="Pfam" id="PF08245">
    <property type="entry name" value="Mur_ligase_M"/>
    <property type="match status" value="1"/>
</dbReference>
<evidence type="ECO:0000256" key="3">
    <source>
        <dbReference type="ARBA" id="ARBA00022490"/>
    </source>
</evidence>
<keyword evidence="11" id="KW-1185">Reference proteome</keyword>
<dbReference type="InterPro" id="IPR036565">
    <property type="entry name" value="Mur-like_cat_sf"/>
</dbReference>
<dbReference type="GO" id="GO:0008764">
    <property type="term" value="F:UDP-N-acetylmuramoylalanine-D-glutamate ligase activity"/>
    <property type="evidence" value="ECO:0007669"/>
    <property type="project" value="UniProtKB-EC"/>
</dbReference>
<evidence type="ECO:0000256" key="6">
    <source>
        <dbReference type="ARBA" id="ARBA00022840"/>
    </source>
</evidence>